<keyword evidence="3" id="KW-1185">Reference proteome</keyword>
<dbReference type="RefSeq" id="WP_375733566.1">
    <property type="nucleotide sequence ID" value="NZ_JBCGDC010000014.1"/>
</dbReference>
<organism evidence="2 3">
    <name type="scientific">Polymorphospora lycopeni</name>
    <dbReference type="NCBI Taxonomy" id="3140240"/>
    <lineage>
        <taxon>Bacteria</taxon>
        <taxon>Bacillati</taxon>
        <taxon>Actinomycetota</taxon>
        <taxon>Actinomycetes</taxon>
        <taxon>Micromonosporales</taxon>
        <taxon>Micromonosporaceae</taxon>
        <taxon>Polymorphospora</taxon>
    </lineage>
</organism>
<reference evidence="2 3" key="1">
    <citation type="submission" date="2024-04" db="EMBL/GenBank/DDBJ databases">
        <title>Polymorphospora sp. isolated from Baiyangdian Lake in Xiong'an New Area.</title>
        <authorList>
            <person name="Zhang X."/>
            <person name="Liu J."/>
        </authorList>
    </citation>
    <scope>NUCLEOTIDE SEQUENCE [LARGE SCALE GENOMIC DNA]</scope>
    <source>
        <strain evidence="2 3">2-325</strain>
    </source>
</reference>
<sequence>MSVADRVAEHFGIELTDVRAVETGADRAADLFRGTDGAGTDFAVKWSANDSAAGLVIPGRLAGVAPGTVADVVRTRDGRLWTDVAGRRLSVTRWVTGTPALQGPLRREQWTAYGRLLARLHRLPVDDGLRAAVPAETYDPSRWVRAFDAADHAVTGVGRGADEIQERLAEGWAAGRGKLVEVRDRAVRLAAVLRRRPDLPAPVPCHADPHLGNLIATGDQSVVLIDFDDAVLAPPERDLMFVLGGGVLPFAPTTAAQQGWFLDGYGAVEPDADLLAYYRCTRALEDVADLAMVALDPTLDPPERAENLGYVEGVLGPYGLPAQALPDG</sequence>
<dbReference type="InterPro" id="IPR002575">
    <property type="entry name" value="Aminoglycoside_PTrfase"/>
</dbReference>
<dbReference type="Pfam" id="PF01636">
    <property type="entry name" value="APH"/>
    <property type="match status" value="1"/>
</dbReference>
<accession>A0ABV5CQ14</accession>
<dbReference type="EMBL" id="JBCGDC010000014">
    <property type="protein sequence ID" value="MFB6392883.1"/>
    <property type="molecule type" value="Genomic_DNA"/>
</dbReference>
<name>A0ABV5CQ14_9ACTN</name>
<evidence type="ECO:0000313" key="3">
    <source>
        <dbReference type="Proteomes" id="UP001582793"/>
    </source>
</evidence>
<gene>
    <name evidence="2" type="ORF">AAFH96_07135</name>
</gene>
<dbReference type="Gene3D" id="1.20.58.840">
    <property type="match status" value="1"/>
</dbReference>
<dbReference type="Gene3D" id="3.30.200.20">
    <property type="entry name" value="Phosphorylase Kinase, domain 1"/>
    <property type="match status" value="1"/>
</dbReference>
<protein>
    <submittedName>
        <fullName evidence="2">Phosphotransferase</fullName>
    </submittedName>
</protein>
<comment type="caution">
    <text evidence="2">The sequence shown here is derived from an EMBL/GenBank/DDBJ whole genome shotgun (WGS) entry which is preliminary data.</text>
</comment>
<dbReference type="InterPro" id="IPR011009">
    <property type="entry name" value="Kinase-like_dom_sf"/>
</dbReference>
<evidence type="ECO:0000313" key="2">
    <source>
        <dbReference type="EMBL" id="MFB6392883.1"/>
    </source>
</evidence>
<dbReference type="Gene3D" id="1.10.510.10">
    <property type="entry name" value="Transferase(Phosphotransferase) domain 1"/>
    <property type="match status" value="1"/>
</dbReference>
<dbReference type="SUPFAM" id="SSF56112">
    <property type="entry name" value="Protein kinase-like (PK-like)"/>
    <property type="match status" value="1"/>
</dbReference>
<dbReference type="Proteomes" id="UP001582793">
    <property type="component" value="Unassembled WGS sequence"/>
</dbReference>
<feature type="domain" description="Aminoglycoside phosphotransferase" evidence="1">
    <location>
        <begin position="71"/>
        <end position="252"/>
    </location>
</feature>
<proteinExistence type="predicted"/>
<evidence type="ECO:0000259" key="1">
    <source>
        <dbReference type="Pfam" id="PF01636"/>
    </source>
</evidence>